<dbReference type="SUPFAM" id="SSF64518">
    <property type="entry name" value="Phase 1 flagellin"/>
    <property type="match status" value="2"/>
</dbReference>
<evidence type="ECO:0000259" key="9">
    <source>
        <dbReference type="Pfam" id="PF21158"/>
    </source>
</evidence>
<dbReference type="EMBL" id="JBHTJS010000010">
    <property type="protein sequence ID" value="MFD1007346.1"/>
    <property type="molecule type" value="Genomic_DNA"/>
</dbReference>
<dbReference type="Pfam" id="PF21158">
    <property type="entry name" value="flgK_1st_1"/>
    <property type="match status" value="1"/>
</dbReference>
<keyword evidence="11" id="KW-0969">Cilium</keyword>
<dbReference type="InterPro" id="IPR001444">
    <property type="entry name" value="Flag_bb_rod_N"/>
</dbReference>
<dbReference type="RefSeq" id="WP_379557269.1">
    <property type="nucleotide sequence ID" value="NZ_JBHTJS010000010.1"/>
</dbReference>
<feature type="domain" description="Flagellar hook-associated protein 1 D2-like" evidence="9">
    <location>
        <begin position="348"/>
        <end position="417"/>
    </location>
</feature>
<dbReference type="InterPro" id="IPR053927">
    <property type="entry name" value="FlgK_helical"/>
</dbReference>
<evidence type="ECO:0000313" key="12">
    <source>
        <dbReference type="Proteomes" id="UP001597048"/>
    </source>
</evidence>
<comment type="caution">
    <text evidence="11">The sequence shown here is derived from an EMBL/GenBank/DDBJ whole genome shotgun (WGS) entry which is preliminary data.</text>
</comment>
<dbReference type="Proteomes" id="UP001597048">
    <property type="component" value="Unassembled WGS sequence"/>
</dbReference>
<keyword evidence="11" id="KW-0282">Flagellum</keyword>
<organism evidence="11 12">
    <name type="scientific">Oceanisphaera ostreae</name>
    <dbReference type="NCBI Taxonomy" id="914151"/>
    <lineage>
        <taxon>Bacteria</taxon>
        <taxon>Pseudomonadati</taxon>
        <taxon>Pseudomonadota</taxon>
        <taxon>Gammaproteobacteria</taxon>
        <taxon>Aeromonadales</taxon>
        <taxon>Aeromonadaceae</taxon>
        <taxon>Oceanisphaera</taxon>
    </lineage>
</organism>
<evidence type="ECO:0000259" key="8">
    <source>
        <dbReference type="Pfam" id="PF06429"/>
    </source>
</evidence>
<evidence type="ECO:0000259" key="10">
    <source>
        <dbReference type="Pfam" id="PF22638"/>
    </source>
</evidence>
<keyword evidence="11" id="KW-0966">Cell projection</keyword>
<comment type="subcellular location">
    <subcellularLocation>
        <location evidence="1">Bacterial flagellum</location>
    </subcellularLocation>
    <subcellularLocation>
        <location evidence="2">Secreted</location>
    </subcellularLocation>
</comment>
<dbReference type="InterPro" id="IPR002371">
    <property type="entry name" value="FlgK"/>
</dbReference>
<protein>
    <recommendedName>
        <fullName evidence="4">Flagellar hook-associated protein 1</fullName>
    </recommendedName>
</protein>
<evidence type="ECO:0000256" key="4">
    <source>
        <dbReference type="ARBA" id="ARBA00016244"/>
    </source>
</evidence>
<keyword evidence="12" id="KW-1185">Reference proteome</keyword>
<evidence type="ECO:0000256" key="6">
    <source>
        <dbReference type="ARBA" id="ARBA00023143"/>
    </source>
</evidence>
<evidence type="ECO:0000256" key="2">
    <source>
        <dbReference type="ARBA" id="ARBA00004613"/>
    </source>
</evidence>
<evidence type="ECO:0000259" key="7">
    <source>
        <dbReference type="Pfam" id="PF00460"/>
    </source>
</evidence>
<dbReference type="PANTHER" id="PTHR30033:SF1">
    <property type="entry name" value="FLAGELLAR HOOK-ASSOCIATED PROTEIN 1"/>
    <property type="match status" value="1"/>
</dbReference>
<dbReference type="PANTHER" id="PTHR30033">
    <property type="entry name" value="FLAGELLAR HOOK-ASSOCIATED PROTEIN 1"/>
    <property type="match status" value="1"/>
</dbReference>
<keyword evidence="5" id="KW-0964">Secreted</keyword>
<evidence type="ECO:0000256" key="3">
    <source>
        <dbReference type="ARBA" id="ARBA00009677"/>
    </source>
</evidence>
<reference evidence="12" key="1">
    <citation type="journal article" date="2019" name="Int. J. Syst. Evol. Microbiol.">
        <title>The Global Catalogue of Microorganisms (GCM) 10K type strain sequencing project: providing services to taxonomists for standard genome sequencing and annotation.</title>
        <authorList>
            <consortium name="The Broad Institute Genomics Platform"/>
            <consortium name="The Broad Institute Genome Sequencing Center for Infectious Disease"/>
            <person name="Wu L."/>
            <person name="Ma J."/>
        </authorList>
    </citation>
    <scope>NUCLEOTIDE SEQUENCE [LARGE SCALE GENOMIC DNA]</scope>
    <source>
        <strain evidence="12">CCUG 60525</strain>
    </source>
</reference>
<sequence>MAVDMYQTGVSGLMAAQAQLATTGHNIANVNTEGYHRQRAEQMTEGAQYSGGQFYGTGTSISDVTRIYQQYAFKDVLTNSTEQAGANAMYEQLNYLNSGVNDMGKAVSQNLDSLYKTIDAFTDNPADLGNRQLLLGHAQDVASSFNAMQNTLNQQYSVNSEDIASRAHRVSELSAGIAELNQQIMNTGTNSSPNDLLDRRDKLISDLGQEVSITTINEPNGVVSVMLGGRETLVSGSRAFSLQAKPGTPDPQQTELHLTAPDQPNLSTKLNASELGGKLGATVKFRDTVLAPTMSDMGRTAIGLADAFNQVQKQGVDLNGVPGANLFTDINSDNARIGRFFTDNANVSGEVTITDTGKLTGSEYRLDYKDGDYFITDLAVGERQLVTADADGNLNVDGFSISLSDVPANGDNMLIRPTRNGAADLAVSLKQPEGLAASSAFTTTASPQNTGNASLTPHITDSSGPELPTKNDPLVVTLDAAGDYQVFKKSDPTTIIQNGTLDPTDPVISLNGLDINVSGLGSSGGDSFEIAAASGAGNNVNAQAFGDIKQKKWLNDGQGTITDSLNQTMVNVGGKTYSQKIKADSAAAALTQSQNRMQSVSGVNLDEEAANLLRFQQAYMASSRVVSVANELFNSLLQIR</sequence>
<accession>A0ABW3KH63</accession>
<feature type="domain" description="Flagellar basal-body/hook protein C-terminal" evidence="8">
    <location>
        <begin position="597"/>
        <end position="639"/>
    </location>
</feature>
<dbReference type="InterPro" id="IPR049119">
    <property type="entry name" value="FlgK_D2-like"/>
</dbReference>
<feature type="domain" description="Flagellar basal body rod protein N-terminal" evidence="7">
    <location>
        <begin position="7"/>
        <end position="35"/>
    </location>
</feature>
<dbReference type="NCBIfam" id="TIGR02492">
    <property type="entry name" value="flgK_ends"/>
    <property type="match status" value="1"/>
</dbReference>
<dbReference type="InterPro" id="IPR010930">
    <property type="entry name" value="Flg_bb/hook_C_dom"/>
</dbReference>
<comment type="similarity">
    <text evidence="3">Belongs to the flagella basal body rod proteins family.</text>
</comment>
<evidence type="ECO:0000313" key="11">
    <source>
        <dbReference type="EMBL" id="MFD1007346.1"/>
    </source>
</evidence>
<dbReference type="Pfam" id="PF06429">
    <property type="entry name" value="Flg_bbr_C"/>
    <property type="match status" value="1"/>
</dbReference>
<dbReference type="Pfam" id="PF22638">
    <property type="entry name" value="FlgK_D1"/>
    <property type="match status" value="1"/>
</dbReference>
<keyword evidence="6" id="KW-0975">Bacterial flagellum</keyword>
<evidence type="ECO:0000256" key="1">
    <source>
        <dbReference type="ARBA" id="ARBA00004365"/>
    </source>
</evidence>
<evidence type="ECO:0000256" key="5">
    <source>
        <dbReference type="ARBA" id="ARBA00022525"/>
    </source>
</evidence>
<proteinExistence type="inferred from homology"/>
<gene>
    <name evidence="11" type="primary">flgK</name>
    <name evidence="11" type="ORF">ACFQ1C_04135</name>
</gene>
<name>A0ABW3KH63_9GAMM</name>
<feature type="domain" description="Flagellar hook-associated protein FlgK helical" evidence="10">
    <location>
        <begin position="96"/>
        <end position="327"/>
    </location>
</feature>
<dbReference type="PRINTS" id="PR01005">
    <property type="entry name" value="FLGHOOKAP1"/>
</dbReference>
<dbReference type="Pfam" id="PF00460">
    <property type="entry name" value="Flg_bb_rod"/>
    <property type="match status" value="1"/>
</dbReference>